<proteinExistence type="predicted"/>
<keyword evidence="2" id="KW-1185">Reference proteome</keyword>
<sequence>MCLLCFFIQSQRPPLSVIFRSTKLPSRKMEMVVHSLCATLFNEEELRGIVNIERGPNHIEVLCVIKTGDHGEPAGKLKILSNGTLEIKCECASNCPKGKFISVVLNHSALLLMVVMTLIGFVCSNK</sequence>
<organism evidence="1 2">
    <name type="scientific">Vaccinium darrowii</name>
    <dbReference type="NCBI Taxonomy" id="229202"/>
    <lineage>
        <taxon>Eukaryota</taxon>
        <taxon>Viridiplantae</taxon>
        <taxon>Streptophyta</taxon>
        <taxon>Embryophyta</taxon>
        <taxon>Tracheophyta</taxon>
        <taxon>Spermatophyta</taxon>
        <taxon>Magnoliopsida</taxon>
        <taxon>eudicotyledons</taxon>
        <taxon>Gunneridae</taxon>
        <taxon>Pentapetalae</taxon>
        <taxon>asterids</taxon>
        <taxon>Ericales</taxon>
        <taxon>Ericaceae</taxon>
        <taxon>Vaccinioideae</taxon>
        <taxon>Vaccinieae</taxon>
        <taxon>Vaccinium</taxon>
    </lineage>
</organism>
<gene>
    <name evidence="1" type="ORF">Vadar_015249</name>
</gene>
<accession>A0ACB7Z454</accession>
<name>A0ACB7Z454_9ERIC</name>
<reference evidence="1 2" key="1">
    <citation type="journal article" date="2021" name="Hortic Res">
        <title>High-quality reference genome and annotation aids understanding of berry development for evergreen blueberry (Vaccinium darrowii).</title>
        <authorList>
            <person name="Yu J."/>
            <person name="Hulse-Kemp A.M."/>
            <person name="Babiker E."/>
            <person name="Staton M."/>
        </authorList>
    </citation>
    <scope>NUCLEOTIDE SEQUENCE [LARGE SCALE GENOMIC DNA]</scope>
    <source>
        <strain evidence="2">cv. NJ 8807/NJ 8810</strain>
        <tissue evidence="1">Young leaf</tissue>
    </source>
</reference>
<dbReference type="Proteomes" id="UP000828048">
    <property type="component" value="Chromosome 4"/>
</dbReference>
<dbReference type="EMBL" id="CM037154">
    <property type="protein sequence ID" value="KAH7860588.1"/>
    <property type="molecule type" value="Genomic_DNA"/>
</dbReference>
<evidence type="ECO:0000313" key="2">
    <source>
        <dbReference type="Proteomes" id="UP000828048"/>
    </source>
</evidence>
<comment type="caution">
    <text evidence="1">The sequence shown here is derived from an EMBL/GenBank/DDBJ whole genome shotgun (WGS) entry which is preliminary data.</text>
</comment>
<evidence type="ECO:0000313" key="1">
    <source>
        <dbReference type="EMBL" id="KAH7860588.1"/>
    </source>
</evidence>
<protein>
    <submittedName>
        <fullName evidence="1">Uncharacterized protein</fullName>
    </submittedName>
</protein>